<dbReference type="AlphaFoldDB" id="A0AAN4QAQ5"/>
<evidence type="ECO:0000256" key="1">
    <source>
        <dbReference type="SAM" id="MobiDB-lite"/>
    </source>
</evidence>
<comment type="caution">
    <text evidence="2">The sequence shown here is derived from an EMBL/GenBank/DDBJ whole genome shotgun (WGS) entry which is preliminary data.</text>
</comment>
<protein>
    <submittedName>
        <fullName evidence="2">Uncharacterized protein</fullName>
    </submittedName>
</protein>
<accession>A0AAN4QAQ5</accession>
<name>A0AAN4QAQ5_PSESF</name>
<evidence type="ECO:0000313" key="2">
    <source>
        <dbReference type="EMBL" id="GBH19984.1"/>
    </source>
</evidence>
<feature type="region of interest" description="Disordered" evidence="1">
    <location>
        <begin position="30"/>
        <end position="51"/>
    </location>
</feature>
<sequence>MELLLLGSYHRSRPSELGWQLYAGWSTGAKGTQQARRPPTHSRHKTEMRTQKKRLQSEWGRCCAFCFSGDQARSLNLQRRPENNVRFWDVQLFERLALALDAKYI</sequence>
<reference evidence="2 3" key="1">
    <citation type="submission" date="2018-04" db="EMBL/GenBank/DDBJ databases">
        <title>Draft genome sequence of Pseudomonas syringae pv. actinidiae biovar 3 strains isolated from kiwifruit in Kagawa prefecture.</title>
        <authorList>
            <person name="Tabuchi M."/>
            <person name="Saito M."/>
            <person name="Fujiwara S."/>
            <person name="Sasa N."/>
            <person name="Akimitsu K."/>
            <person name="Gomi K."/>
            <person name="Konishi-Sugita S."/>
            <person name="Hamano K."/>
            <person name="Kataoka I."/>
        </authorList>
    </citation>
    <scope>NUCLEOTIDE SEQUENCE [LARGE SCALE GENOMIC DNA]</scope>
    <source>
        <strain evidence="2 3">MAFF212211</strain>
    </source>
</reference>
<dbReference type="Proteomes" id="UP000248291">
    <property type="component" value="Unassembled WGS sequence"/>
</dbReference>
<dbReference type="EMBL" id="BGKA01000240">
    <property type="protein sequence ID" value="GBH19984.1"/>
    <property type="molecule type" value="Genomic_DNA"/>
</dbReference>
<organism evidence="2 3">
    <name type="scientific">Pseudomonas syringae pv. actinidiae</name>
    <dbReference type="NCBI Taxonomy" id="103796"/>
    <lineage>
        <taxon>Bacteria</taxon>
        <taxon>Pseudomonadati</taxon>
        <taxon>Pseudomonadota</taxon>
        <taxon>Gammaproteobacteria</taxon>
        <taxon>Pseudomonadales</taxon>
        <taxon>Pseudomonadaceae</taxon>
        <taxon>Pseudomonas</taxon>
        <taxon>Pseudomonas syringae</taxon>
    </lineage>
</organism>
<gene>
    <name evidence="2" type="ORF">KPSA3_06004</name>
</gene>
<evidence type="ECO:0000313" key="3">
    <source>
        <dbReference type="Proteomes" id="UP000248291"/>
    </source>
</evidence>
<proteinExistence type="predicted"/>